<dbReference type="AlphaFoldDB" id="E7C6R5"/>
<dbReference type="Pfam" id="PF04138">
    <property type="entry name" value="GtrA_DPMS_TM"/>
    <property type="match status" value="1"/>
</dbReference>
<evidence type="ECO:0000256" key="3">
    <source>
        <dbReference type="ARBA" id="ARBA00022989"/>
    </source>
</evidence>
<evidence type="ECO:0000259" key="6">
    <source>
        <dbReference type="Pfam" id="PF04138"/>
    </source>
</evidence>
<keyword evidence="4 5" id="KW-0472">Membrane</keyword>
<protein>
    <recommendedName>
        <fullName evidence="6">GtrA/DPMS transmembrane domain-containing protein</fullName>
    </recommendedName>
</protein>
<reference evidence="7" key="1">
    <citation type="submission" date="2010-01" db="EMBL/GenBank/DDBJ databases">
        <title>Genome fragments of uncultured bacteria from the North Pacific subtropical Gyre.</title>
        <authorList>
            <person name="Pham V.D."/>
            <person name="Delong E.F."/>
        </authorList>
    </citation>
    <scope>NUCLEOTIDE SEQUENCE</scope>
</reference>
<feature type="domain" description="GtrA/DPMS transmembrane" evidence="6">
    <location>
        <begin position="11"/>
        <end position="127"/>
    </location>
</feature>
<dbReference type="EMBL" id="GU568006">
    <property type="protein sequence ID" value="ADI23139.1"/>
    <property type="molecule type" value="Genomic_DNA"/>
</dbReference>
<name>E7C6R5_9GAMM</name>
<accession>E7C6R5</accession>
<dbReference type="GO" id="GO:0000271">
    <property type="term" value="P:polysaccharide biosynthetic process"/>
    <property type="evidence" value="ECO:0007669"/>
    <property type="project" value="InterPro"/>
</dbReference>
<evidence type="ECO:0000256" key="1">
    <source>
        <dbReference type="ARBA" id="ARBA00004141"/>
    </source>
</evidence>
<comment type="subcellular location">
    <subcellularLocation>
        <location evidence="1">Membrane</location>
        <topology evidence="1">Multi-pass membrane protein</topology>
    </subcellularLocation>
</comment>
<proteinExistence type="predicted"/>
<keyword evidence="2 5" id="KW-0812">Transmembrane</keyword>
<feature type="transmembrane region" description="Helical" evidence="5">
    <location>
        <begin position="39"/>
        <end position="62"/>
    </location>
</feature>
<keyword evidence="3 5" id="KW-1133">Transmembrane helix</keyword>
<evidence type="ECO:0000256" key="4">
    <source>
        <dbReference type="ARBA" id="ARBA00023136"/>
    </source>
</evidence>
<organism evidence="7">
    <name type="scientific">uncultured gamma proteobacterium HF0770_09E07</name>
    <dbReference type="NCBI Taxonomy" id="723576"/>
    <lineage>
        <taxon>Bacteria</taxon>
        <taxon>Pseudomonadati</taxon>
        <taxon>Pseudomonadota</taxon>
        <taxon>Gammaproteobacteria</taxon>
        <taxon>environmental samples</taxon>
    </lineage>
</organism>
<evidence type="ECO:0000256" key="5">
    <source>
        <dbReference type="SAM" id="Phobius"/>
    </source>
</evidence>
<sequence>MKNMIVKVIKYAGTNGVAFVADFTLLLILDYLLSFDRAYIAGFCYLIGTCVSFVLAKNFVFGRGWMADKPLIEFSAYFLGGVMGAIITAFMFYLSVQVGITNILAQKIIATPIAFLIVFLYRNFIVFNDGK</sequence>
<feature type="transmembrane region" description="Helical" evidence="5">
    <location>
        <begin position="100"/>
        <end position="121"/>
    </location>
</feature>
<feature type="transmembrane region" description="Helical" evidence="5">
    <location>
        <begin position="74"/>
        <end position="94"/>
    </location>
</feature>
<evidence type="ECO:0000256" key="2">
    <source>
        <dbReference type="ARBA" id="ARBA00022692"/>
    </source>
</evidence>
<evidence type="ECO:0000313" key="7">
    <source>
        <dbReference type="EMBL" id="ADI23139.1"/>
    </source>
</evidence>
<dbReference type="GO" id="GO:0016020">
    <property type="term" value="C:membrane"/>
    <property type="evidence" value="ECO:0007669"/>
    <property type="project" value="UniProtKB-SubCell"/>
</dbReference>
<dbReference type="InterPro" id="IPR007267">
    <property type="entry name" value="GtrA_DPMS_TM"/>
</dbReference>
<feature type="transmembrane region" description="Helical" evidence="5">
    <location>
        <begin position="12"/>
        <end position="33"/>
    </location>
</feature>